<dbReference type="SUPFAM" id="SSF47823">
    <property type="entry name" value="lambda integrase-like, N-terminal domain"/>
    <property type="match status" value="1"/>
</dbReference>
<feature type="non-terminal residue" evidence="3">
    <location>
        <position position="1"/>
    </location>
</feature>
<dbReference type="AlphaFoldDB" id="E2BJ19"/>
<dbReference type="PANTHER" id="PTHR35617:SF3">
    <property type="entry name" value="CORE-BINDING (CB) DOMAIN-CONTAINING PROTEIN"/>
    <property type="match status" value="1"/>
</dbReference>
<dbReference type="Proteomes" id="UP000008237">
    <property type="component" value="Unassembled WGS sequence"/>
</dbReference>
<dbReference type="PANTHER" id="PTHR35617">
    <property type="entry name" value="PHAGE_INTEGRASE DOMAIN-CONTAINING PROTEIN"/>
    <property type="match status" value="1"/>
</dbReference>
<feature type="domain" description="Core-binding (CB)" evidence="2">
    <location>
        <begin position="12"/>
        <end position="87"/>
    </location>
</feature>
<evidence type="ECO:0000313" key="4">
    <source>
        <dbReference type="Proteomes" id="UP000008237"/>
    </source>
</evidence>
<accession>E2BJ19</accession>
<proteinExistence type="predicted"/>
<evidence type="ECO:0000259" key="2">
    <source>
        <dbReference type="PROSITE" id="PS51900"/>
    </source>
</evidence>
<sequence length="87" mass="10295">GWNIVREAYRRKTVDEKTIELLMNSITESTMKQYSYALQDWNKFCSENKYDTFNPEVIQVLQWMTDEYRRGASYGTINIARSALSLI</sequence>
<dbReference type="PROSITE" id="PS51900">
    <property type="entry name" value="CB"/>
    <property type="match status" value="1"/>
</dbReference>
<dbReference type="OMA" id="WNKFCSE"/>
<organism evidence="4">
    <name type="scientific">Harpegnathos saltator</name>
    <name type="common">Jerdon's jumping ant</name>
    <dbReference type="NCBI Taxonomy" id="610380"/>
    <lineage>
        <taxon>Eukaryota</taxon>
        <taxon>Metazoa</taxon>
        <taxon>Ecdysozoa</taxon>
        <taxon>Arthropoda</taxon>
        <taxon>Hexapoda</taxon>
        <taxon>Insecta</taxon>
        <taxon>Pterygota</taxon>
        <taxon>Neoptera</taxon>
        <taxon>Endopterygota</taxon>
        <taxon>Hymenoptera</taxon>
        <taxon>Apocrita</taxon>
        <taxon>Aculeata</taxon>
        <taxon>Formicoidea</taxon>
        <taxon>Formicidae</taxon>
        <taxon>Ponerinae</taxon>
        <taxon>Ponerini</taxon>
        <taxon>Harpegnathos</taxon>
    </lineage>
</organism>
<reference evidence="3 4" key="1">
    <citation type="journal article" date="2010" name="Science">
        <title>Genomic comparison of the ants Camponotus floridanus and Harpegnathos saltator.</title>
        <authorList>
            <person name="Bonasio R."/>
            <person name="Zhang G."/>
            <person name="Ye C."/>
            <person name="Mutti N.S."/>
            <person name="Fang X."/>
            <person name="Qin N."/>
            <person name="Donahue G."/>
            <person name="Yang P."/>
            <person name="Li Q."/>
            <person name="Li C."/>
            <person name="Zhang P."/>
            <person name="Huang Z."/>
            <person name="Berger S.L."/>
            <person name="Reinberg D."/>
            <person name="Wang J."/>
            <person name="Liebig J."/>
        </authorList>
    </citation>
    <scope>NUCLEOTIDE SEQUENCE [LARGE SCALE GENOMIC DNA]</scope>
    <source>
        <strain evidence="3 4">R22 G/1</strain>
    </source>
</reference>
<keyword evidence="1" id="KW-0238">DNA-binding</keyword>
<dbReference type="Gene3D" id="1.10.150.130">
    <property type="match status" value="1"/>
</dbReference>
<gene>
    <name evidence="3" type="ORF">EAI_11377</name>
</gene>
<evidence type="ECO:0000313" key="3">
    <source>
        <dbReference type="EMBL" id="EFN84311.1"/>
    </source>
</evidence>
<dbReference type="InterPro" id="IPR010998">
    <property type="entry name" value="Integrase_recombinase_N"/>
</dbReference>
<feature type="non-terminal residue" evidence="3">
    <location>
        <position position="87"/>
    </location>
</feature>
<dbReference type="InParanoid" id="E2BJ19"/>
<evidence type="ECO:0000256" key="1">
    <source>
        <dbReference type="ARBA" id="ARBA00023125"/>
    </source>
</evidence>
<name>E2BJ19_HARSA</name>
<protein>
    <recommendedName>
        <fullName evidence="2">Core-binding (CB) domain-containing protein</fullName>
    </recommendedName>
</protein>
<dbReference type="InterPro" id="IPR044068">
    <property type="entry name" value="CB"/>
</dbReference>
<dbReference type="EMBL" id="GL448550">
    <property type="protein sequence ID" value="EFN84311.1"/>
    <property type="molecule type" value="Genomic_DNA"/>
</dbReference>
<keyword evidence="4" id="KW-1185">Reference proteome</keyword>
<dbReference type="GO" id="GO:0003677">
    <property type="term" value="F:DNA binding"/>
    <property type="evidence" value="ECO:0007669"/>
    <property type="project" value="UniProtKB-KW"/>
</dbReference>